<feature type="transmembrane region" description="Helical" evidence="5">
    <location>
        <begin position="49"/>
        <end position="67"/>
    </location>
</feature>
<comment type="caution">
    <text evidence="7">The sequence shown here is derived from an EMBL/GenBank/DDBJ whole genome shotgun (WGS) entry which is preliminary data.</text>
</comment>
<evidence type="ECO:0000313" key="7">
    <source>
        <dbReference type="EMBL" id="GAA4759594.1"/>
    </source>
</evidence>
<keyword evidence="3 5" id="KW-1133">Transmembrane helix</keyword>
<evidence type="ECO:0000256" key="3">
    <source>
        <dbReference type="ARBA" id="ARBA00022989"/>
    </source>
</evidence>
<dbReference type="PANTHER" id="PTHR43229">
    <property type="entry name" value="NODULATION PROTEIN J"/>
    <property type="match status" value="1"/>
</dbReference>
<evidence type="ECO:0000313" key="8">
    <source>
        <dbReference type="Proteomes" id="UP001501147"/>
    </source>
</evidence>
<sequence length="252" mass="26762">MIAAAARAQGVILVRSPGMLATLAVIPLYSLVFFHFLRSHDRADLATTVALTAFVMSLWSHAVFVAAETVGDDRSDGTLELSLLTPERYLLALAVRTFTTTLLALPVLLEVVLIGRWVFGLDVALRSPVTALAVTVLLIAGCASAALLVSALMITARGARTLQNSLTYPFYLLGGLILPVERLPGPADSLAKGFFLSWGTDLLRDAAAGPVPHLAVRLAVLCALILAQTLLGAYLLRRVLASVRSGKVVLHD</sequence>
<dbReference type="InterPro" id="IPR051784">
    <property type="entry name" value="Nod_factor_ABC_transporter"/>
</dbReference>
<dbReference type="Pfam" id="PF01061">
    <property type="entry name" value="ABC2_membrane"/>
    <property type="match status" value="1"/>
</dbReference>
<feature type="transmembrane region" description="Helical" evidence="5">
    <location>
        <begin position="12"/>
        <end position="37"/>
    </location>
</feature>
<reference evidence="8" key="1">
    <citation type="journal article" date="2019" name="Int. J. Syst. Evol. Microbiol.">
        <title>The Global Catalogue of Microorganisms (GCM) 10K type strain sequencing project: providing services to taxonomists for standard genome sequencing and annotation.</title>
        <authorList>
            <consortium name="The Broad Institute Genomics Platform"/>
            <consortium name="The Broad Institute Genome Sequencing Center for Infectious Disease"/>
            <person name="Wu L."/>
            <person name="Ma J."/>
        </authorList>
    </citation>
    <scope>NUCLEOTIDE SEQUENCE [LARGE SCALE GENOMIC DNA]</scope>
    <source>
        <strain evidence="8">JCM 18324</strain>
    </source>
</reference>
<protein>
    <recommendedName>
        <fullName evidence="6">ABC-2 type transporter transmembrane domain-containing protein</fullName>
    </recommendedName>
</protein>
<organism evidence="7 8">
    <name type="scientific">Streptomyces sanyensis</name>
    <dbReference type="NCBI Taxonomy" id="568869"/>
    <lineage>
        <taxon>Bacteria</taxon>
        <taxon>Bacillati</taxon>
        <taxon>Actinomycetota</taxon>
        <taxon>Actinomycetes</taxon>
        <taxon>Kitasatosporales</taxon>
        <taxon>Streptomycetaceae</taxon>
        <taxon>Streptomyces</taxon>
    </lineage>
</organism>
<feature type="transmembrane region" description="Helical" evidence="5">
    <location>
        <begin position="166"/>
        <end position="184"/>
    </location>
</feature>
<evidence type="ECO:0000259" key="6">
    <source>
        <dbReference type="Pfam" id="PF01061"/>
    </source>
</evidence>
<keyword evidence="4 5" id="KW-0472">Membrane</keyword>
<accession>A0ABP8ZL46</accession>
<name>A0ABP8ZL46_9ACTN</name>
<dbReference type="Proteomes" id="UP001501147">
    <property type="component" value="Unassembled WGS sequence"/>
</dbReference>
<feature type="transmembrane region" description="Helical" evidence="5">
    <location>
        <begin position="129"/>
        <end position="154"/>
    </location>
</feature>
<comment type="subcellular location">
    <subcellularLocation>
        <location evidence="1">Membrane</location>
        <topology evidence="1">Multi-pass membrane protein</topology>
    </subcellularLocation>
</comment>
<dbReference type="InterPro" id="IPR013525">
    <property type="entry name" value="ABC2_TM"/>
</dbReference>
<dbReference type="EMBL" id="BAABJV010000001">
    <property type="protein sequence ID" value="GAA4759594.1"/>
    <property type="molecule type" value="Genomic_DNA"/>
</dbReference>
<proteinExistence type="predicted"/>
<feature type="transmembrane region" description="Helical" evidence="5">
    <location>
        <begin position="88"/>
        <end position="109"/>
    </location>
</feature>
<evidence type="ECO:0000256" key="4">
    <source>
        <dbReference type="ARBA" id="ARBA00023136"/>
    </source>
</evidence>
<keyword evidence="2 5" id="KW-0812">Transmembrane</keyword>
<feature type="transmembrane region" description="Helical" evidence="5">
    <location>
        <begin position="214"/>
        <end position="236"/>
    </location>
</feature>
<evidence type="ECO:0000256" key="1">
    <source>
        <dbReference type="ARBA" id="ARBA00004141"/>
    </source>
</evidence>
<evidence type="ECO:0000256" key="5">
    <source>
        <dbReference type="SAM" id="Phobius"/>
    </source>
</evidence>
<dbReference type="PANTHER" id="PTHR43229:SF6">
    <property type="entry name" value="ABC-TYPE MULTIDRUG TRANSPORT SYSTEM, PERMEASE COMPONENT"/>
    <property type="match status" value="1"/>
</dbReference>
<keyword evidence="8" id="KW-1185">Reference proteome</keyword>
<feature type="domain" description="ABC-2 type transporter transmembrane" evidence="6">
    <location>
        <begin position="20"/>
        <end position="205"/>
    </location>
</feature>
<gene>
    <name evidence="7" type="ORF">GCM10023329_00560</name>
</gene>
<evidence type="ECO:0000256" key="2">
    <source>
        <dbReference type="ARBA" id="ARBA00022692"/>
    </source>
</evidence>
<dbReference type="RefSeq" id="WP_345608061.1">
    <property type="nucleotide sequence ID" value="NZ_BAABJV010000001.1"/>
</dbReference>